<feature type="transmembrane region" description="Helical" evidence="6">
    <location>
        <begin position="221"/>
        <end position="242"/>
    </location>
</feature>
<reference evidence="7" key="1">
    <citation type="submission" date="2021-02" db="EMBL/GenBank/DDBJ databases">
        <authorList>
            <person name="Palmer J.M."/>
        </authorList>
    </citation>
    <scope>NUCLEOTIDE SEQUENCE</scope>
    <source>
        <strain evidence="7">SCRP23</strain>
    </source>
</reference>
<dbReference type="GO" id="GO:0016020">
    <property type="term" value="C:membrane"/>
    <property type="evidence" value="ECO:0007669"/>
    <property type="project" value="UniProtKB-SubCell"/>
</dbReference>
<evidence type="ECO:0000313" key="7">
    <source>
        <dbReference type="EMBL" id="KAG7398858.1"/>
    </source>
</evidence>
<keyword evidence="5 6" id="KW-0472">Membrane</keyword>
<feature type="transmembrane region" description="Helical" evidence="6">
    <location>
        <begin position="179"/>
        <end position="200"/>
    </location>
</feature>
<keyword evidence="8" id="KW-1185">Reference proteome</keyword>
<comment type="subcellular location">
    <subcellularLocation>
        <location evidence="1">Membrane</location>
        <topology evidence="1">Multi-pass membrane protein</topology>
    </subcellularLocation>
</comment>
<dbReference type="PANTHER" id="PTHR31585">
    <property type="entry name" value="FOLATE-BIOPTERIN TRANSPORTER 1, CHLOROPLASTIC"/>
    <property type="match status" value="1"/>
</dbReference>
<proteinExistence type="predicted"/>
<dbReference type="InterPro" id="IPR039309">
    <property type="entry name" value="BT1"/>
</dbReference>
<evidence type="ECO:0000256" key="4">
    <source>
        <dbReference type="ARBA" id="ARBA00022989"/>
    </source>
</evidence>
<protein>
    <recommendedName>
        <fullName evidence="9">Folate-Biopterin Transporter (FBT) family</fullName>
    </recommendedName>
</protein>
<feature type="transmembrane region" description="Helical" evidence="6">
    <location>
        <begin position="482"/>
        <end position="500"/>
    </location>
</feature>
<feature type="transmembrane region" description="Helical" evidence="6">
    <location>
        <begin position="123"/>
        <end position="141"/>
    </location>
</feature>
<feature type="transmembrane region" description="Helical" evidence="6">
    <location>
        <begin position="520"/>
        <end position="542"/>
    </location>
</feature>
<keyword evidence="2" id="KW-0813">Transport</keyword>
<dbReference type="Proteomes" id="UP000693981">
    <property type="component" value="Unassembled WGS sequence"/>
</dbReference>
<keyword evidence="3 6" id="KW-0812">Transmembrane</keyword>
<sequence length="558" mass="61195">MDLFRVKNTSVERASSCYVMETYEASKTPKTPGDAEAGTSGVLRDSEAANIFTSNLGLIVQYVAVGFLSGAFPSTIYPFMQAYLNASGAQMTTAYTLVLLPPSFSVFYGALSDCLPLFGYRRRPYMIIGWSICVVMMFVMGCSDVGQPYFLNSSDRAISPEKYTPAIETRLNRGAPSKAGLYVVLMGIAAFGRTLANVCTESVVVELARREPVETRGRTQSSMMAISAFSAAVAQVMTGLVFNGEDYGGSFDFSISFPQYMLILAIATTPIVPVSWFCVQESAKPRVSFSKYVSDFWTTMQTRAVYQFAFYSYFSGIFALFSYTAESPIQLFMVGVEPINTTVTDTIGTVMIMTSFIVTSKYGLEWNWRMMIVVTAVVAISMDAVCVFITVWDVFRSQWFWLGLPVATSVPTYVNYLIGTFIAVELVGEGQEGAMFGLLTNVANLSRPVATALTNIVDSSWGITNERVQVDDYSVRRDITETVLLMYAMTAVSLLFVFLLPKQKRETQELKRSGGSSKLLGAVTVGYLAIALLWCLLMNLFVMLPSTSCLVAVGGDGC</sequence>
<evidence type="ECO:0000256" key="5">
    <source>
        <dbReference type="ARBA" id="ARBA00023136"/>
    </source>
</evidence>
<feature type="transmembrane region" description="Helical" evidence="6">
    <location>
        <begin position="59"/>
        <end position="80"/>
    </location>
</feature>
<dbReference type="Pfam" id="PF03092">
    <property type="entry name" value="BT1"/>
    <property type="match status" value="2"/>
</dbReference>
<accession>A0A8T1X355</accession>
<evidence type="ECO:0000256" key="3">
    <source>
        <dbReference type="ARBA" id="ARBA00022692"/>
    </source>
</evidence>
<feature type="transmembrane region" description="Helical" evidence="6">
    <location>
        <begin position="92"/>
        <end position="111"/>
    </location>
</feature>
<dbReference type="EMBL" id="JAGDFL010000069">
    <property type="protein sequence ID" value="KAG7398858.1"/>
    <property type="molecule type" value="Genomic_DNA"/>
</dbReference>
<evidence type="ECO:0000256" key="2">
    <source>
        <dbReference type="ARBA" id="ARBA00022448"/>
    </source>
</evidence>
<dbReference type="AlphaFoldDB" id="A0A8T1X355"/>
<evidence type="ECO:0000256" key="6">
    <source>
        <dbReference type="SAM" id="Phobius"/>
    </source>
</evidence>
<name>A0A8T1X355_9STRA</name>
<feature type="transmembrane region" description="Helical" evidence="6">
    <location>
        <begin position="371"/>
        <end position="392"/>
    </location>
</feature>
<evidence type="ECO:0000256" key="1">
    <source>
        <dbReference type="ARBA" id="ARBA00004141"/>
    </source>
</evidence>
<organism evidence="7 8">
    <name type="scientific">Phytophthora boehmeriae</name>
    <dbReference type="NCBI Taxonomy" id="109152"/>
    <lineage>
        <taxon>Eukaryota</taxon>
        <taxon>Sar</taxon>
        <taxon>Stramenopiles</taxon>
        <taxon>Oomycota</taxon>
        <taxon>Peronosporomycetes</taxon>
        <taxon>Peronosporales</taxon>
        <taxon>Peronosporaceae</taxon>
        <taxon>Phytophthora</taxon>
    </lineage>
</organism>
<comment type="caution">
    <text evidence="7">The sequence shown here is derived from an EMBL/GenBank/DDBJ whole genome shotgun (WGS) entry which is preliminary data.</text>
</comment>
<dbReference type="PANTHER" id="PTHR31585:SF5">
    <property type="entry name" value="RNA-BINDING S4 DOMAIN-CONTAINING PROTEIN"/>
    <property type="match status" value="1"/>
</dbReference>
<feature type="transmembrane region" description="Helical" evidence="6">
    <location>
        <begin position="304"/>
        <end position="323"/>
    </location>
</feature>
<keyword evidence="4 6" id="KW-1133">Transmembrane helix</keyword>
<gene>
    <name evidence="7" type="ORF">PHYBOEH_010182</name>
</gene>
<feature type="transmembrane region" description="Helical" evidence="6">
    <location>
        <begin position="262"/>
        <end position="283"/>
    </location>
</feature>
<evidence type="ECO:0000313" key="8">
    <source>
        <dbReference type="Proteomes" id="UP000693981"/>
    </source>
</evidence>
<dbReference type="OrthoDB" id="754047at2759"/>
<evidence type="ECO:0008006" key="9">
    <source>
        <dbReference type="Google" id="ProtNLM"/>
    </source>
</evidence>